<keyword evidence="3" id="KW-0812">Transmembrane</keyword>
<keyword evidence="5" id="KW-1185">Reference proteome</keyword>
<feature type="transmembrane region" description="Helical" evidence="3">
    <location>
        <begin position="1029"/>
        <end position="1046"/>
    </location>
</feature>
<dbReference type="InterPro" id="IPR024862">
    <property type="entry name" value="TRPV"/>
</dbReference>
<evidence type="ECO:0000313" key="5">
    <source>
        <dbReference type="Proteomes" id="UP000749646"/>
    </source>
</evidence>
<feature type="coiled-coil region" evidence="2">
    <location>
        <begin position="1220"/>
        <end position="1276"/>
    </location>
</feature>
<keyword evidence="3" id="KW-1133">Transmembrane helix</keyword>
<evidence type="ECO:0008006" key="6">
    <source>
        <dbReference type="Google" id="ProtNLM"/>
    </source>
</evidence>
<dbReference type="PANTHER" id="PTHR10582">
    <property type="entry name" value="TRANSIENT RECEPTOR POTENTIAL ION CHANNEL PROTEIN"/>
    <property type="match status" value="1"/>
</dbReference>
<feature type="transmembrane region" description="Helical" evidence="3">
    <location>
        <begin position="990"/>
        <end position="1009"/>
    </location>
</feature>
<comment type="caution">
    <text evidence="4">The sequence shown here is derived from an EMBL/GenBank/DDBJ whole genome shotgun (WGS) entry which is preliminary data.</text>
</comment>
<reference evidence="4" key="1">
    <citation type="journal article" date="2020" name="Fungal Divers.">
        <title>Resolving the Mortierellaceae phylogeny through synthesis of multi-gene phylogenetics and phylogenomics.</title>
        <authorList>
            <person name="Vandepol N."/>
            <person name="Liber J."/>
            <person name="Desiro A."/>
            <person name="Na H."/>
            <person name="Kennedy M."/>
            <person name="Barry K."/>
            <person name="Grigoriev I.V."/>
            <person name="Miller A.N."/>
            <person name="O'Donnell K."/>
            <person name="Stajich J.E."/>
            <person name="Bonito G."/>
        </authorList>
    </citation>
    <scope>NUCLEOTIDE SEQUENCE</scope>
    <source>
        <strain evidence="4">MES-2147</strain>
    </source>
</reference>
<evidence type="ECO:0000256" key="1">
    <source>
        <dbReference type="ARBA" id="ARBA00022737"/>
    </source>
</evidence>
<evidence type="ECO:0000313" key="4">
    <source>
        <dbReference type="EMBL" id="KAF9959409.1"/>
    </source>
</evidence>
<sequence>MLMLALHRQYCVEGSYKIRSFNMEIRTSHDEVSDSDSGYIELHYMELHESHLGVVDDDTAFELHRPYLWSIDVGYKDDPEDSQSTAVPARIIYYAVSGDGNYVATLSTKDKLLQLDMWDLEMVSPHMVDIADNEAEMINQDAHNERRAPFRPKPCSQCRIPISQPVDSDIFHTCWDEILRNPSTPLRAAVSYDASKVILMDGNKSFVTEAFQVFTFTETASSNEKSALTRQRQLTRIPDGEIGVQFQDFKGFGKFHFISAQDRDTKDELFITCDGANIDIYCVGEKWDMLRRIALSTGDPVIEKPWRTIEGIGGKYFSWADMNGVLSVCDLEAGKLVRPVALDGTASFSVDGALILCSQTPSITTTRWAESGTMLASTNVDESMLSQVFSAFIENNNQVIVPAVKVEDIYGRGRLGMILDTTTLLNCQRVSFTTRLYEQQLQSAGSRGQYLYTVHGSKLDLIKFQDIVVLPYPQPRQQCDERCLNGSVRVHEPETIQQSSYEKATVPVLGSNLTININFRELAAMEYAIVVSVSNGLGESRVALEIPPLMNVDSTGYKLYVDKANMQLVINATLIFMVWKLPTTFEGDATLVSGWWKQPFSGGDEDSGEANPTPTNAILKVCPHGEAYTGFVDENNLFNTISLCRADPFERDTLRFYFGLYVIISKFDAGNDTFKQAVLRYVGRYVNRTAECNGQLETALTMICKFVSQDSVAMYSTFLKAMFTSTHVRWVPRPGLSRDMNPILLLLDVAQTVPRAISLAKTVIDYCIRMAKAEQDAQFVSPVLDSLQDLLNLKELPPDLVPSILRELAFIPVKERSYIIDHAIIAHPPEFLSLFRKRKIRPIYVYEDPVLQLDHSLQFREHDPLNENFSRDLFVASFDMLWRTPAMEPDTRPPIDRIRDKGRSPPTWVHILLSIILTKCKIWPKAHVEFYDIPLESLDNPAIAALIEYKWNTIGYMYWLVRFLCQCLYYVLVLVAVFVQVYDSDDRLRLKGLFVAIIATSSIFLLLEVRQSLHNPSRYFTSPYNLVDFVAFALPLAGSVCQIVNIERDDSEGNISTLSFSVLFIFLHFGGIWDPVNDEFEGDNWAFHILMILYFTFTTIVLLNVLIALMNVAYNDADETWRIIWKESRLRYIESAEEITYNVPGLRESYDLFPKNVYFFANQKEQKVYRAKYSDDDIGDFLGGGCGGGNSDMTLKQAEDQCSSSVKSGSVFSGSSSGVVKQCHEELKRLQEKQHVKQQKSIDALKQELQQSQLQLQALQDEFRVQRREMEAQSQAQLRELQRGFEKQMVDMKEVLIAALAARS</sequence>
<feature type="transmembrane region" description="Helical" evidence="3">
    <location>
        <begin position="1053"/>
        <end position="1073"/>
    </location>
</feature>
<dbReference type="OrthoDB" id="2352140at2759"/>
<dbReference type="GO" id="GO:0098703">
    <property type="term" value="P:calcium ion import across plasma membrane"/>
    <property type="evidence" value="ECO:0007669"/>
    <property type="project" value="TreeGrafter"/>
</dbReference>
<feature type="transmembrane region" description="Helical" evidence="3">
    <location>
        <begin position="1085"/>
        <end position="1114"/>
    </location>
</feature>
<evidence type="ECO:0000256" key="3">
    <source>
        <dbReference type="SAM" id="Phobius"/>
    </source>
</evidence>
<evidence type="ECO:0000256" key="2">
    <source>
        <dbReference type="SAM" id="Coils"/>
    </source>
</evidence>
<keyword evidence="2" id="KW-0175">Coiled coil</keyword>
<accession>A0A9P6J2Z7</accession>
<dbReference type="GO" id="GO:0005886">
    <property type="term" value="C:plasma membrane"/>
    <property type="evidence" value="ECO:0007669"/>
    <property type="project" value="TreeGrafter"/>
</dbReference>
<dbReference type="GO" id="GO:0005216">
    <property type="term" value="F:monoatomic ion channel activity"/>
    <property type="evidence" value="ECO:0007669"/>
    <property type="project" value="InterPro"/>
</dbReference>
<proteinExistence type="predicted"/>
<dbReference type="EMBL" id="JAAAHW010006506">
    <property type="protein sequence ID" value="KAF9959409.1"/>
    <property type="molecule type" value="Genomic_DNA"/>
</dbReference>
<protein>
    <recommendedName>
        <fullName evidence="6">Ion transport domain-containing protein</fullName>
    </recommendedName>
</protein>
<organism evidence="4 5">
    <name type="scientific">Modicella reniformis</name>
    <dbReference type="NCBI Taxonomy" id="1440133"/>
    <lineage>
        <taxon>Eukaryota</taxon>
        <taxon>Fungi</taxon>
        <taxon>Fungi incertae sedis</taxon>
        <taxon>Mucoromycota</taxon>
        <taxon>Mortierellomycotina</taxon>
        <taxon>Mortierellomycetes</taxon>
        <taxon>Mortierellales</taxon>
        <taxon>Mortierellaceae</taxon>
        <taxon>Modicella</taxon>
    </lineage>
</organism>
<dbReference type="SUPFAM" id="SSF82171">
    <property type="entry name" value="DPP6 N-terminal domain-like"/>
    <property type="match status" value="1"/>
</dbReference>
<name>A0A9P6J2Z7_9FUNG</name>
<feature type="transmembrane region" description="Helical" evidence="3">
    <location>
        <begin position="956"/>
        <end position="978"/>
    </location>
</feature>
<gene>
    <name evidence="4" type="ORF">BGZ65_000428</name>
</gene>
<keyword evidence="1" id="KW-0677">Repeat</keyword>
<dbReference type="Proteomes" id="UP000749646">
    <property type="component" value="Unassembled WGS sequence"/>
</dbReference>
<keyword evidence="3" id="KW-0472">Membrane</keyword>
<dbReference type="PANTHER" id="PTHR10582:SF2">
    <property type="entry name" value="INACTIVE"/>
    <property type="match status" value="1"/>
</dbReference>